<reference evidence="3" key="1">
    <citation type="submission" date="2017-02" db="EMBL/GenBank/DDBJ databases">
        <authorList>
            <person name="Regsiter A."/>
            <person name="William W."/>
        </authorList>
    </citation>
    <scope>NUCLEOTIDE SEQUENCE</scope>
    <source>
        <strain evidence="3">Bib</strain>
    </source>
</reference>
<keyword evidence="3" id="KW-0808">Transferase</keyword>
<keyword evidence="1" id="KW-1133">Transmembrane helix</keyword>
<protein>
    <submittedName>
        <fullName evidence="3">Putative Glycosyltransferase, family 2</fullName>
    </submittedName>
</protein>
<accession>A0A3P3XJF2</accession>
<organism evidence="3">
    <name type="scientific">uncultured spirochete</name>
    <dbReference type="NCBI Taxonomy" id="156406"/>
    <lineage>
        <taxon>Bacteria</taxon>
        <taxon>Pseudomonadati</taxon>
        <taxon>Spirochaetota</taxon>
        <taxon>Spirochaetia</taxon>
        <taxon>Spirochaetales</taxon>
        <taxon>environmental samples</taxon>
    </lineage>
</organism>
<dbReference type="InterPro" id="IPR029044">
    <property type="entry name" value="Nucleotide-diphossugar_trans"/>
</dbReference>
<dbReference type="InterPro" id="IPR001173">
    <property type="entry name" value="Glyco_trans_2-like"/>
</dbReference>
<feature type="domain" description="Glycosyltransferase 2-like" evidence="2">
    <location>
        <begin position="48"/>
        <end position="222"/>
    </location>
</feature>
<dbReference type="Gene3D" id="3.90.550.10">
    <property type="entry name" value="Spore Coat Polysaccharide Biosynthesis Protein SpsA, Chain A"/>
    <property type="match status" value="1"/>
</dbReference>
<keyword evidence="1" id="KW-0812">Transmembrane</keyword>
<sequence>MSIALLTAYGIIVFAACIFFFFVTVSNIFWLVHTQSIEPKESGPSVAVLVPARNEALRIRPCLDSLLKQNYRSYQIYVIDDNSTDETWEILKSYMQRYPRKFKAFRAEPLPEGWYGKPHALQELSGHVEEEYMLCTDADTVHKPDSIGRAIAVAERYKADLVTGYVHHVMPTFAEASVEPSIYILTMLAMPLYLIPLVKSSKISHAIGQFMLFRRSFFEKIGGYEPVRKQATEDVKMANIVKQQGGRIAFVDLRMSVECRMYNDYRGAIQGIAKNAYDYLGKNTLFLFLGTVAVPLVFFVPIIVWFINIPWLGPAVPFLKASAILTLYTWILEAIDRRLPAYVPFIYPLIFVNALSALWSGYRQVRKEGGVEWKGRKVI</sequence>
<dbReference type="AlphaFoldDB" id="A0A3P3XJF2"/>
<dbReference type="SUPFAM" id="SSF53448">
    <property type="entry name" value="Nucleotide-diphospho-sugar transferases"/>
    <property type="match status" value="1"/>
</dbReference>
<keyword evidence="1" id="KW-0472">Membrane</keyword>
<evidence type="ECO:0000313" key="3">
    <source>
        <dbReference type="EMBL" id="SLM13624.1"/>
    </source>
</evidence>
<dbReference type="PANTHER" id="PTHR43646">
    <property type="entry name" value="GLYCOSYLTRANSFERASE"/>
    <property type="match status" value="1"/>
</dbReference>
<feature type="transmembrane region" description="Helical" evidence="1">
    <location>
        <begin position="6"/>
        <end position="32"/>
    </location>
</feature>
<dbReference type="GO" id="GO:0016740">
    <property type="term" value="F:transferase activity"/>
    <property type="evidence" value="ECO:0007669"/>
    <property type="project" value="UniProtKB-KW"/>
</dbReference>
<evidence type="ECO:0000256" key="1">
    <source>
        <dbReference type="SAM" id="Phobius"/>
    </source>
</evidence>
<dbReference type="Pfam" id="PF00535">
    <property type="entry name" value="Glycos_transf_2"/>
    <property type="match status" value="1"/>
</dbReference>
<gene>
    <name evidence="3" type="ORF">SPIROBIBN47_290143</name>
</gene>
<name>A0A3P3XJF2_9SPIR</name>
<feature type="transmembrane region" description="Helical" evidence="1">
    <location>
        <begin position="313"/>
        <end position="332"/>
    </location>
</feature>
<dbReference type="CDD" id="cd06423">
    <property type="entry name" value="CESA_like"/>
    <property type="match status" value="1"/>
</dbReference>
<dbReference type="PANTHER" id="PTHR43646:SF3">
    <property type="entry name" value="SLR1566 PROTEIN"/>
    <property type="match status" value="1"/>
</dbReference>
<dbReference type="EMBL" id="FWDM01000022">
    <property type="protein sequence ID" value="SLM13624.1"/>
    <property type="molecule type" value="Genomic_DNA"/>
</dbReference>
<feature type="transmembrane region" description="Helical" evidence="1">
    <location>
        <begin position="339"/>
        <end position="359"/>
    </location>
</feature>
<evidence type="ECO:0000259" key="2">
    <source>
        <dbReference type="Pfam" id="PF00535"/>
    </source>
</evidence>
<proteinExistence type="predicted"/>
<feature type="transmembrane region" description="Helical" evidence="1">
    <location>
        <begin position="284"/>
        <end position="307"/>
    </location>
</feature>